<proteinExistence type="predicted"/>
<dbReference type="EMBL" id="JAGRRH010000016">
    <property type="protein sequence ID" value="KAG7354606.1"/>
    <property type="molecule type" value="Genomic_DNA"/>
</dbReference>
<keyword evidence="2" id="KW-1185">Reference proteome</keyword>
<organism evidence="1 2">
    <name type="scientific">Nitzschia inconspicua</name>
    <dbReference type="NCBI Taxonomy" id="303405"/>
    <lineage>
        <taxon>Eukaryota</taxon>
        <taxon>Sar</taxon>
        <taxon>Stramenopiles</taxon>
        <taxon>Ochrophyta</taxon>
        <taxon>Bacillariophyta</taxon>
        <taxon>Bacillariophyceae</taxon>
        <taxon>Bacillariophycidae</taxon>
        <taxon>Bacillariales</taxon>
        <taxon>Bacillariaceae</taxon>
        <taxon>Nitzschia</taxon>
    </lineage>
</organism>
<reference evidence="1" key="1">
    <citation type="journal article" date="2021" name="Sci. Rep.">
        <title>Diploid genomic architecture of Nitzschia inconspicua, an elite biomass production diatom.</title>
        <authorList>
            <person name="Oliver A."/>
            <person name="Podell S."/>
            <person name="Pinowska A."/>
            <person name="Traller J.C."/>
            <person name="Smith S.R."/>
            <person name="McClure R."/>
            <person name="Beliaev A."/>
            <person name="Bohutskyi P."/>
            <person name="Hill E.A."/>
            <person name="Rabines A."/>
            <person name="Zheng H."/>
            <person name="Allen L.Z."/>
            <person name="Kuo A."/>
            <person name="Grigoriev I.V."/>
            <person name="Allen A.E."/>
            <person name="Hazlebeck D."/>
            <person name="Allen E.E."/>
        </authorList>
    </citation>
    <scope>NUCLEOTIDE SEQUENCE</scope>
    <source>
        <strain evidence="1">Hildebrandi</strain>
    </source>
</reference>
<accession>A0A9K3L4G0</accession>
<evidence type="ECO:0000313" key="2">
    <source>
        <dbReference type="Proteomes" id="UP000693970"/>
    </source>
</evidence>
<dbReference type="Proteomes" id="UP000693970">
    <property type="component" value="Unassembled WGS sequence"/>
</dbReference>
<evidence type="ECO:0000313" key="1">
    <source>
        <dbReference type="EMBL" id="KAG7354606.1"/>
    </source>
</evidence>
<name>A0A9K3L4G0_9STRA</name>
<gene>
    <name evidence="1" type="ORF">IV203_003962</name>
</gene>
<dbReference type="AlphaFoldDB" id="A0A9K3L4G0"/>
<reference evidence="1" key="2">
    <citation type="submission" date="2021-04" db="EMBL/GenBank/DDBJ databases">
        <authorList>
            <person name="Podell S."/>
        </authorList>
    </citation>
    <scope>NUCLEOTIDE SEQUENCE</scope>
    <source>
        <strain evidence="1">Hildebrandi</strain>
    </source>
</reference>
<sequence length="342" mass="39295">MMSSPYFMQPNLSTLPSDLLVHSLGFINDNGDSMIEAISYLEDAALTTTSKSSSVMECTEYFWQQLWERDQVQDNQQWKQQLQSYNDKTHRCAMRQLGREFLQARCTARHISQLSASIFDYGCTPVPFFCPTPTRALHDTTTETTLRPVIWPFSKQQQQQQQQQEYVFVNISQNNADGLVWWEGFRPLHDVSESSFSISFHWRSLLEKLPNTAHKAPIELYDRMIGVNRGQRRQQPYFVNDGTNDAVTVVPISKCQQFGTVMRQLQVTILFDHQVVVATGGFQKIVSPLCGQFHDRQCECMDRTATCSNQPYSVISTGLEFVLAETVECRDRDQLCIKVSRS</sequence>
<protein>
    <submittedName>
        <fullName evidence="1">Uncharacterized protein</fullName>
    </submittedName>
</protein>
<comment type="caution">
    <text evidence="1">The sequence shown here is derived from an EMBL/GenBank/DDBJ whole genome shotgun (WGS) entry which is preliminary data.</text>
</comment>